<dbReference type="PRINTS" id="PR01607">
    <property type="entry name" value="APYRASEFAMLY"/>
</dbReference>
<dbReference type="Proteomes" id="UP001499851">
    <property type="component" value="Unassembled WGS sequence"/>
</dbReference>
<dbReference type="Pfam" id="PF00149">
    <property type="entry name" value="Metallophos"/>
    <property type="match status" value="1"/>
</dbReference>
<comment type="similarity">
    <text evidence="2">Belongs to the 5'-nucleotidase family.</text>
</comment>
<dbReference type="PANTHER" id="PTHR11575:SF24">
    <property type="entry name" value="5'-NUCLEOTIDASE"/>
    <property type="match status" value="1"/>
</dbReference>
<accession>A0ABN2HCR1</accession>
<protein>
    <submittedName>
        <fullName evidence="5">Bifunctional metallophosphatase/5'-nucleotidase</fullName>
    </submittedName>
</protein>
<dbReference type="InterPro" id="IPR004843">
    <property type="entry name" value="Calcineurin-like_PHP"/>
</dbReference>
<keyword evidence="2" id="KW-0378">Hydrolase</keyword>
<keyword evidence="2" id="KW-0547">Nucleotide-binding</keyword>
<dbReference type="EMBL" id="BAAAQF010000015">
    <property type="protein sequence ID" value="GAA1685209.1"/>
    <property type="molecule type" value="Genomic_DNA"/>
</dbReference>
<evidence type="ECO:0000256" key="1">
    <source>
        <dbReference type="ARBA" id="ARBA00022729"/>
    </source>
</evidence>
<feature type="domain" description="Calcineurin-like phosphoesterase" evidence="3">
    <location>
        <begin position="59"/>
        <end position="300"/>
    </location>
</feature>
<dbReference type="SUPFAM" id="SSF55816">
    <property type="entry name" value="5'-nucleotidase (syn. UDP-sugar hydrolase), C-terminal domain"/>
    <property type="match status" value="1"/>
</dbReference>
<dbReference type="Gene3D" id="3.60.21.10">
    <property type="match status" value="1"/>
</dbReference>
<dbReference type="SUPFAM" id="SSF56300">
    <property type="entry name" value="Metallo-dependent phosphatases"/>
    <property type="match status" value="1"/>
</dbReference>
<dbReference type="InterPro" id="IPR029052">
    <property type="entry name" value="Metallo-depent_PP-like"/>
</dbReference>
<dbReference type="InterPro" id="IPR006179">
    <property type="entry name" value="5_nucleotidase/apyrase"/>
</dbReference>
<dbReference type="InterPro" id="IPR036907">
    <property type="entry name" value="5'-Nucleotdase_C_sf"/>
</dbReference>
<name>A0ABN2HCR1_9ACTN</name>
<gene>
    <name evidence="5" type="ORF">GCM10009830_35790</name>
</gene>
<dbReference type="PANTHER" id="PTHR11575">
    <property type="entry name" value="5'-NUCLEOTIDASE-RELATED"/>
    <property type="match status" value="1"/>
</dbReference>
<sequence length="586" mass="61926">MSAPPIDPTPVRRAMFNFKRRAVAAAGALALAATTLAVGAWSFGPGNGHGHGRDVDLQLLAINDFHGNIEASSSLTWPGHTAPVGGAEYLATHLDLAREGERYSTTVAAGDLIGASPFMSAVFDDEPTIESLNAMGVEVSSVGNHEFDAGFEELNRIIEGDDDFEGADFPYLGANVVNETTGKPVLDPYWIKNFGGGVKVGFIGMTLEGTGSIVSQSGIEGLVFKDEVETANKYARELKRKGVNAIVVLLHEGGVPVTEDTGHDCESAAGTATGMSGPIVDIAETMTPLVDVIVSGHTHQEYVCSVDDPNGNPRLVTSASNYGRVFTEIDATYDKRTKDIVRSTVVGSNTVVTRDVEADGDQTDILEEYGPLAAEAGNRIVGYIDEDIKRGATRAEEFPLGSLIADAQLWNTAGADTGGAEIAFMNPGGVRADLLYAQGTPGEATYAEVFTVQPFANYVVTLDLTGAQILAALQQQLPSASRSTTLVLQVSEGFTYTWDKTKTGTDQIVADSLSLNGEPIVADQTYRVTVNSFLADGGDSFAAFAEGENRLFGELDVDAFEDYITEFGTAAAPLQAPELGRITIVS</sequence>
<evidence type="ECO:0000259" key="3">
    <source>
        <dbReference type="Pfam" id="PF00149"/>
    </source>
</evidence>
<dbReference type="Pfam" id="PF02872">
    <property type="entry name" value="5_nucleotid_C"/>
    <property type="match status" value="1"/>
</dbReference>
<evidence type="ECO:0000259" key="4">
    <source>
        <dbReference type="Pfam" id="PF02872"/>
    </source>
</evidence>
<keyword evidence="6" id="KW-1185">Reference proteome</keyword>
<proteinExistence type="inferred from homology"/>
<evidence type="ECO:0000313" key="6">
    <source>
        <dbReference type="Proteomes" id="UP001499851"/>
    </source>
</evidence>
<reference evidence="5 6" key="1">
    <citation type="journal article" date="2019" name="Int. J. Syst. Evol. Microbiol.">
        <title>The Global Catalogue of Microorganisms (GCM) 10K type strain sequencing project: providing services to taxonomists for standard genome sequencing and annotation.</title>
        <authorList>
            <consortium name="The Broad Institute Genomics Platform"/>
            <consortium name="The Broad Institute Genome Sequencing Center for Infectious Disease"/>
            <person name="Wu L."/>
            <person name="Ma J."/>
        </authorList>
    </citation>
    <scope>NUCLEOTIDE SEQUENCE [LARGE SCALE GENOMIC DNA]</scope>
    <source>
        <strain evidence="5 6">JCM 16001</strain>
    </source>
</reference>
<keyword evidence="1" id="KW-0732">Signal</keyword>
<evidence type="ECO:0000256" key="2">
    <source>
        <dbReference type="RuleBase" id="RU362119"/>
    </source>
</evidence>
<evidence type="ECO:0000313" key="5">
    <source>
        <dbReference type="EMBL" id="GAA1685209.1"/>
    </source>
</evidence>
<organism evidence="5 6">
    <name type="scientific">Glycomyces endophyticus</name>
    <dbReference type="NCBI Taxonomy" id="480996"/>
    <lineage>
        <taxon>Bacteria</taxon>
        <taxon>Bacillati</taxon>
        <taxon>Actinomycetota</taxon>
        <taxon>Actinomycetes</taxon>
        <taxon>Glycomycetales</taxon>
        <taxon>Glycomycetaceae</taxon>
        <taxon>Glycomyces</taxon>
    </lineage>
</organism>
<comment type="caution">
    <text evidence="5">The sequence shown here is derived from an EMBL/GenBank/DDBJ whole genome shotgun (WGS) entry which is preliminary data.</text>
</comment>
<dbReference type="Gene3D" id="3.90.780.10">
    <property type="entry name" value="5'-Nucleotidase, C-terminal domain"/>
    <property type="match status" value="1"/>
</dbReference>
<dbReference type="InterPro" id="IPR008334">
    <property type="entry name" value="5'-Nucleotdase_C"/>
</dbReference>
<feature type="domain" description="5'-Nucleotidase C-terminal" evidence="4">
    <location>
        <begin position="381"/>
        <end position="546"/>
    </location>
</feature>